<dbReference type="CDD" id="cd03213">
    <property type="entry name" value="ABCG_EPDR"/>
    <property type="match status" value="1"/>
</dbReference>
<dbReference type="PROSITE" id="PS50893">
    <property type="entry name" value="ABC_TRANSPORTER_2"/>
    <property type="match status" value="1"/>
</dbReference>
<evidence type="ECO:0000256" key="1">
    <source>
        <dbReference type="ARBA" id="ARBA00004141"/>
    </source>
</evidence>
<evidence type="ECO:0000256" key="3">
    <source>
        <dbReference type="ARBA" id="ARBA00022448"/>
    </source>
</evidence>
<evidence type="ECO:0000313" key="11">
    <source>
        <dbReference type="EMBL" id="CAF0975186.1"/>
    </source>
</evidence>
<keyword evidence="3" id="KW-0813">Transport</keyword>
<feature type="domain" description="ABC transporter" evidence="10">
    <location>
        <begin position="69"/>
        <end position="326"/>
    </location>
</feature>
<dbReference type="InterPro" id="IPR013525">
    <property type="entry name" value="ABC2_TM"/>
</dbReference>
<dbReference type="GO" id="GO:0005524">
    <property type="term" value="F:ATP binding"/>
    <property type="evidence" value="ECO:0007669"/>
    <property type="project" value="UniProtKB-KW"/>
</dbReference>
<keyword evidence="4 9" id="KW-0812">Transmembrane</keyword>
<dbReference type="GO" id="GO:0016324">
    <property type="term" value="C:apical plasma membrane"/>
    <property type="evidence" value="ECO:0007669"/>
    <property type="project" value="UniProtKB-ARBA"/>
</dbReference>
<evidence type="ECO:0000256" key="5">
    <source>
        <dbReference type="ARBA" id="ARBA00022741"/>
    </source>
</evidence>
<comment type="subcellular location">
    <subcellularLocation>
        <location evidence="1">Membrane</location>
        <topology evidence="1">Multi-pass membrane protein</topology>
    </subcellularLocation>
</comment>
<dbReference type="InterPro" id="IPR043926">
    <property type="entry name" value="ABCG_dom"/>
</dbReference>
<evidence type="ECO:0000256" key="6">
    <source>
        <dbReference type="ARBA" id="ARBA00022840"/>
    </source>
</evidence>
<evidence type="ECO:0000259" key="10">
    <source>
        <dbReference type="PROSITE" id="PS50893"/>
    </source>
</evidence>
<dbReference type="GO" id="GO:0016887">
    <property type="term" value="F:ATP hydrolysis activity"/>
    <property type="evidence" value="ECO:0007669"/>
    <property type="project" value="InterPro"/>
</dbReference>
<dbReference type="InterPro" id="IPR050352">
    <property type="entry name" value="ABCG_transporters"/>
</dbReference>
<sequence length="667" mass="75530">MTTKMAVDDENRDAINPLLTNSSYTDNYTNDNPVDSTIKINENTFKSSTISFEKINYTIPQTEPTKNSSKWSNLLSCNKQTINRQILSDISGAFTTGMNAILGPTGCGKSTLLDILTDRKDHHGLTGNVLVCGKPRSTNFKHTIGYVIQEGTIKYILFNTDIKFIFKDIISGTLTVRENLMFSANVRLQHTLSVHERINRVNKIIHDLDLQSCADTFIGTDLIRGISGGEKKRTSIGMELVLLPNILFLDEPTTGLDASTAHSVMNCLNNLSRQGRTIIFSIHQPRYSIFKLFDTVLFLSNGHIVYFGLPMNVLPYFNSQGFQCEEHENPADFVLDVLLDTNGRSSKILQHSYLQSTMYSDNMSLIKSTINENHIDESHLLNENISRSFTSEFYYVAQRTIRNAIRNPELTASQILISTALGLLTGLLFYNMKATVHPGVSNRIGAIFFFATHQILCTANALEPLIKERVLFIHENASGYYRVITYFLAKIICDLIPLRLIPSFIFSIISYPLMGFQRSIHRFLRFFIAIFVSSVFGSALCFFIAACIPTFAVALIITILIFATMMVVSGFLVDLDSIFSFLQWIKWISAIRYSSNLLTINEFQDLTFCLSNNTHICPLQGEQILIERKIPYITDWDVWKNVFMMILMAVVCLIMAYIQLLRIKKVK</sequence>
<dbReference type="AlphaFoldDB" id="A0A819GRD7"/>
<proteinExistence type="inferred from homology"/>
<evidence type="ECO:0000313" key="13">
    <source>
        <dbReference type="EMBL" id="CAF3497674.1"/>
    </source>
</evidence>
<feature type="transmembrane region" description="Helical" evidence="9">
    <location>
        <begin position="638"/>
        <end position="658"/>
    </location>
</feature>
<keyword evidence="5" id="KW-0547">Nucleotide-binding</keyword>
<dbReference type="EMBL" id="CAJOAY010000031">
    <property type="protein sequence ID" value="CAF3497674.1"/>
    <property type="molecule type" value="Genomic_DNA"/>
</dbReference>
<feature type="transmembrane region" description="Helical" evidence="9">
    <location>
        <begin position="486"/>
        <end position="511"/>
    </location>
</feature>
<dbReference type="PANTHER" id="PTHR48041">
    <property type="entry name" value="ABC TRANSPORTER G FAMILY MEMBER 28"/>
    <property type="match status" value="1"/>
</dbReference>
<dbReference type="EMBL" id="CAJOBB010001684">
    <property type="protein sequence ID" value="CAF3890204.1"/>
    <property type="molecule type" value="Genomic_DNA"/>
</dbReference>
<comment type="caution">
    <text evidence="14">The sequence shown here is derived from an EMBL/GenBank/DDBJ whole genome shotgun (WGS) entry which is preliminary data.</text>
</comment>
<accession>A0A819GRD7</accession>
<dbReference type="Proteomes" id="UP000663860">
    <property type="component" value="Unassembled WGS sequence"/>
</dbReference>
<dbReference type="EMBL" id="CAJNON010000107">
    <property type="protein sequence ID" value="CAF0975186.1"/>
    <property type="molecule type" value="Genomic_DNA"/>
</dbReference>
<evidence type="ECO:0000313" key="12">
    <source>
        <dbReference type="EMBL" id="CAF1081211.1"/>
    </source>
</evidence>
<dbReference type="SMART" id="SM00382">
    <property type="entry name" value="AAA"/>
    <property type="match status" value="1"/>
</dbReference>
<name>A0A819GRD7_9BILA</name>
<feature type="transmembrane region" description="Helical" evidence="9">
    <location>
        <begin position="523"/>
        <end position="545"/>
    </location>
</feature>
<reference evidence="14" key="1">
    <citation type="submission" date="2021-02" db="EMBL/GenBank/DDBJ databases">
        <authorList>
            <person name="Nowell W R."/>
        </authorList>
    </citation>
    <scope>NUCLEOTIDE SEQUENCE</scope>
</reference>
<protein>
    <recommendedName>
        <fullName evidence="10">ABC transporter domain-containing protein</fullName>
    </recommendedName>
</protein>
<keyword evidence="7 9" id="KW-1133">Transmembrane helix</keyword>
<evidence type="ECO:0000256" key="7">
    <source>
        <dbReference type="ARBA" id="ARBA00022989"/>
    </source>
</evidence>
<evidence type="ECO:0000256" key="4">
    <source>
        <dbReference type="ARBA" id="ARBA00022692"/>
    </source>
</evidence>
<feature type="transmembrane region" description="Helical" evidence="9">
    <location>
        <begin position="444"/>
        <end position="466"/>
    </location>
</feature>
<evidence type="ECO:0000313" key="14">
    <source>
        <dbReference type="EMBL" id="CAF3890204.1"/>
    </source>
</evidence>
<dbReference type="InterPro" id="IPR003593">
    <property type="entry name" value="AAA+_ATPase"/>
</dbReference>
<keyword evidence="8 9" id="KW-0472">Membrane</keyword>
<feature type="transmembrane region" description="Helical" evidence="9">
    <location>
        <begin position="412"/>
        <end position="432"/>
    </location>
</feature>
<dbReference type="Pfam" id="PF01061">
    <property type="entry name" value="ABC2_membrane"/>
    <property type="match status" value="1"/>
</dbReference>
<dbReference type="InterPro" id="IPR027417">
    <property type="entry name" value="P-loop_NTPase"/>
</dbReference>
<gene>
    <name evidence="12" type="ORF">IZO911_LOCUS21971</name>
    <name evidence="14" type="ORF">KXQ929_LOCUS22241</name>
    <name evidence="13" type="ORF">OKA104_LOCUS1311</name>
    <name evidence="11" type="ORF">VCS650_LOCUS13358</name>
</gene>
<dbReference type="Gene3D" id="3.40.50.300">
    <property type="entry name" value="P-loop containing nucleotide triphosphate hydrolases"/>
    <property type="match status" value="1"/>
</dbReference>
<dbReference type="OrthoDB" id="66620at2759"/>
<dbReference type="FunFam" id="3.40.50.300:FF:000622">
    <property type="entry name" value="ATP-binding cassette sub-family G member 2"/>
    <property type="match status" value="1"/>
</dbReference>
<evidence type="ECO:0000256" key="2">
    <source>
        <dbReference type="ARBA" id="ARBA00005814"/>
    </source>
</evidence>
<dbReference type="GO" id="GO:0015562">
    <property type="term" value="F:efflux transmembrane transporter activity"/>
    <property type="evidence" value="ECO:0007669"/>
    <property type="project" value="UniProtKB-ARBA"/>
</dbReference>
<organism evidence="14 15">
    <name type="scientific">Adineta steineri</name>
    <dbReference type="NCBI Taxonomy" id="433720"/>
    <lineage>
        <taxon>Eukaryota</taxon>
        <taxon>Metazoa</taxon>
        <taxon>Spiralia</taxon>
        <taxon>Gnathifera</taxon>
        <taxon>Rotifera</taxon>
        <taxon>Eurotatoria</taxon>
        <taxon>Bdelloidea</taxon>
        <taxon>Adinetida</taxon>
        <taxon>Adinetidae</taxon>
        <taxon>Adineta</taxon>
    </lineage>
</organism>
<evidence type="ECO:0000256" key="8">
    <source>
        <dbReference type="ARBA" id="ARBA00023136"/>
    </source>
</evidence>
<keyword evidence="6" id="KW-0067">ATP-binding</keyword>
<comment type="similarity">
    <text evidence="2">Belongs to the ABC transporter superfamily. ABCG family. Eye pigment precursor importer (TC 3.A.1.204) subfamily.</text>
</comment>
<dbReference type="GO" id="GO:0140359">
    <property type="term" value="F:ABC-type transporter activity"/>
    <property type="evidence" value="ECO:0007669"/>
    <property type="project" value="InterPro"/>
</dbReference>
<evidence type="ECO:0000256" key="9">
    <source>
        <dbReference type="SAM" id="Phobius"/>
    </source>
</evidence>
<dbReference type="Proteomes" id="UP000663881">
    <property type="component" value="Unassembled WGS sequence"/>
</dbReference>
<feature type="transmembrane region" description="Helical" evidence="9">
    <location>
        <begin position="551"/>
        <end position="573"/>
    </location>
</feature>
<dbReference type="SUPFAM" id="SSF52540">
    <property type="entry name" value="P-loop containing nucleoside triphosphate hydrolases"/>
    <property type="match status" value="1"/>
</dbReference>
<dbReference type="GO" id="GO:0008514">
    <property type="term" value="F:organic anion transmembrane transporter activity"/>
    <property type="evidence" value="ECO:0007669"/>
    <property type="project" value="UniProtKB-ARBA"/>
</dbReference>
<dbReference type="EMBL" id="CAJNOE010000241">
    <property type="protein sequence ID" value="CAF1081211.1"/>
    <property type="molecule type" value="Genomic_DNA"/>
</dbReference>
<dbReference type="Pfam" id="PF00005">
    <property type="entry name" value="ABC_tran"/>
    <property type="match status" value="1"/>
</dbReference>
<dbReference type="PANTHER" id="PTHR48041:SF116">
    <property type="entry name" value="PROTEIN BROWN"/>
    <property type="match status" value="1"/>
</dbReference>
<dbReference type="Proteomes" id="UP000663891">
    <property type="component" value="Unassembled WGS sequence"/>
</dbReference>
<evidence type="ECO:0000313" key="15">
    <source>
        <dbReference type="Proteomes" id="UP000663868"/>
    </source>
</evidence>
<dbReference type="Proteomes" id="UP000663868">
    <property type="component" value="Unassembled WGS sequence"/>
</dbReference>
<dbReference type="Pfam" id="PF19055">
    <property type="entry name" value="ABC2_membrane_7"/>
    <property type="match status" value="1"/>
</dbReference>
<dbReference type="InterPro" id="IPR003439">
    <property type="entry name" value="ABC_transporter-like_ATP-bd"/>
</dbReference>